<proteinExistence type="predicted"/>
<dbReference type="STRING" id="1385513.N780_01140"/>
<evidence type="ECO:0000313" key="2">
    <source>
        <dbReference type="Proteomes" id="UP000030153"/>
    </source>
</evidence>
<dbReference type="AlphaFoldDB" id="A0A0A2UVT2"/>
<accession>A0A0A2UVT2</accession>
<evidence type="ECO:0000313" key="1">
    <source>
        <dbReference type="EMBL" id="KGP92367.1"/>
    </source>
</evidence>
<name>A0A0A2UVT2_9BACI</name>
<comment type="caution">
    <text evidence="1">The sequence shown here is derived from an EMBL/GenBank/DDBJ whole genome shotgun (WGS) entry which is preliminary data.</text>
</comment>
<dbReference type="EMBL" id="AVBG01000003">
    <property type="protein sequence ID" value="KGP92367.1"/>
    <property type="molecule type" value="Genomic_DNA"/>
</dbReference>
<gene>
    <name evidence="1" type="ORF">N780_01140</name>
</gene>
<dbReference type="Proteomes" id="UP000030153">
    <property type="component" value="Unassembled WGS sequence"/>
</dbReference>
<sequence>MRVPVIPVLLFAIYVSLLSNHVVQSFFTESSVQQEQQLFPYLWDDDKKEQNLEPLEGSFFMLYYKGKTSESSSCIIGIIWSVMYTSKIIIFERVKGNVVYETSLVLFFFPHSDLYNDIFLR</sequence>
<reference evidence="1 2" key="1">
    <citation type="submission" date="2013-08" db="EMBL/GenBank/DDBJ databases">
        <title>Genome of Pontibacillus chungwhensis.</title>
        <authorList>
            <person name="Wang Q."/>
            <person name="Wang G."/>
        </authorList>
    </citation>
    <scope>NUCLEOTIDE SEQUENCE [LARGE SCALE GENOMIC DNA]</scope>
    <source>
        <strain evidence="1 2">BH030062</strain>
    </source>
</reference>
<organism evidence="1 2">
    <name type="scientific">Pontibacillus chungwhensis BH030062</name>
    <dbReference type="NCBI Taxonomy" id="1385513"/>
    <lineage>
        <taxon>Bacteria</taxon>
        <taxon>Bacillati</taxon>
        <taxon>Bacillota</taxon>
        <taxon>Bacilli</taxon>
        <taxon>Bacillales</taxon>
        <taxon>Bacillaceae</taxon>
        <taxon>Pontibacillus</taxon>
    </lineage>
</organism>
<keyword evidence="2" id="KW-1185">Reference proteome</keyword>
<protein>
    <submittedName>
        <fullName evidence="1">Uncharacterized protein</fullName>
    </submittedName>
</protein>